<name>A0A5B7DIP5_PORTR</name>
<sequence>MATNSVDLSHFVVLITNEGDKDSDESVLQPAVGDGASRRSVWVRHHNPPHNLRGTNIGIDFFFINLITVCLFEAAKLPMNNHIGKNDVRRKYKRRAVMQRQITCQVTWAQPTLHQIIT</sequence>
<evidence type="ECO:0000313" key="1">
    <source>
        <dbReference type="EMBL" id="MPC21005.1"/>
    </source>
</evidence>
<evidence type="ECO:0000313" key="2">
    <source>
        <dbReference type="Proteomes" id="UP000324222"/>
    </source>
</evidence>
<comment type="caution">
    <text evidence="1">The sequence shown here is derived from an EMBL/GenBank/DDBJ whole genome shotgun (WGS) entry which is preliminary data.</text>
</comment>
<dbReference type="EMBL" id="VSRR010000934">
    <property type="protein sequence ID" value="MPC21005.1"/>
    <property type="molecule type" value="Genomic_DNA"/>
</dbReference>
<gene>
    <name evidence="1" type="ORF">E2C01_013978</name>
</gene>
<proteinExistence type="predicted"/>
<accession>A0A5B7DIP5</accession>
<organism evidence="1 2">
    <name type="scientific">Portunus trituberculatus</name>
    <name type="common">Swimming crab</name>
    <name type="synonym">Neptunus trituberculatus</name>
    <dbReference type="NCBI Taxonomy" id="210409"/>
    <lineage>
        <taxon>Eukaryota</taxon>
        <taxon>Metazoa</taxon>
        <taxon>Ecdysozoa</taxon>
        <taxon>Arthropoda</taxon>
        <taxon>Crustacea</taxon>
        <taxon>Multicrustacea</taxon>
        <taxon>Malacostraca</taxon>
        <taxon>Eumalacostraca</taxon>
        <taxon>Eucarida</taxon>
        <taxon>Decapoda</taxon>
        <taxon>Pleocyemata</taxon>
        <taxon>Brachyura</taxon>
        <taxon>Eubrachyura</taxon>
        <taxon>Portunoidea</taxon>
        <taxon>Portunidae</taxon>
        <taxon>Portuninae</taxon>
        <taxon>Portunus</taxon>
    </lineage>
</organism>
<dbReference type="Proteomes" id="UP000324222">
    <property type="component" value="Unassembled WGS sequence"/>
</dbReference>
<dbReference type="AlphaFoldDB" id="A0A5B7DIP5"/>
<protein>
    <submittedName>
        <fullName evidence="1">Uncharacterized protein</fullName>
    </submittedName>
</protein>
<reference evidence="1 2" key="1">
    <citation type="submission" date="2019-05" db="EMBL/GenBank/DDBJ databases">
        <title>Another draft genome of Portunus trituberculatus and its Hox gene families provides insights of decapod evolution.</title>
        <authorList>
            <person name="Jeong J.-H."/>
            <person name="Song I."/>
            <person name="Kim S."/>
            <person name="Choi T."/>
            <person name="Kim D."/>
            <person name="Ryu S."/>
            <person name="Kim W."/>
        </authorList>
    </citation>
    <scope>NUCLEOTIDE SEQUENCE [LARGE SCALE GENOMIC DNA]</scope>
    <source>
        <tissue evidence="1">Muscle</tissue>
    </source>
</reference>
<keyword evidence="2" id="KW-1185">Reference proteome</keyword>